<evidence type="ECO:0000256" key="3">
    <source>
        <dbReference type="ARBA" id="ARBA00022963"/>
    </source>
</evidence>
<dbReference type="GO" id="GO:0016042">
    <property type="term" value="P:lipid catabolic process"/>
    <property type="evidence" value="ECO:0007669"/>
    <property type="project" value="UniProtKB-UniRule"/>
</dbReference>
<evidence type="ECO:0000259" key="7">
    <source>
        <dbReference type="PROSITE" id="PS51635"/>
    </source>
</evidence>
<dbReference type="Pfam" id="PF01734">
    <property type="entry name" value="Patatin"/>
    <property type="match status" value="1"/>
</dbReference>
<gene>
    <name evidence="8" type="ordered locus">PB2503_12069</name>
</gene>
<keyword evidence="4 5" id="KW-0443">Lipid metabolism</keyword>
<dbReference type="Gene3D" id="3.40.1090.10">
    <property type="entry name" value="Cytosolic phospholipase A2 catalytic domain"/>
    <property type="match status" value="2"/>
</dbReference>
<feature type="active site" description="Nucleophile" evidence="5">
    <location>
        <position position="48"/>
    </location>
</feature>
<dbReference type="SUPFAM" id="SSF52151">
    <property type="entry name" value="FabD/lysophospholipase-like"/>
    <property type="match status" value="1"/>
</dbReference>
<evidence type="ECO:0000313" key="8">
    <source>
        <dbReference type="EMBL" id="ADM10456.1"/>
    </source>
</evidence>
<feature type="short sequence motif" description="DGA/G" evidence="5">
    <location>
        <begin position="164"/>
        <end position="166"/>
    </location>
</feature>
<dbReference type="GO" id="GO:0046470">
    <property type="term" value="P:phosphatidylcholine metabolic process"/>
    <property type="evidence" value="ECO:0007669"/>
    <property type="project" value="InterPro"/>
</dbReference>
<name>E0TEI4_PARBH</name>
<dbReference type="InterPro" id="IPR050301">
    <property type="entry name" value="NTE"/>
</dbReference>
<keyword evidence="3 5" id="KW-0442">Lipid degradation</keyword>
<dbReference type="RefSeq" id="WP_013301430.1">
    <property type="nucleotide sequence ID" value="NC_014414.1"/>
</dbReference>
<evidence type="ECO:0000313" key="9">
    <source>
        <dbReference type="Proteomes" id="UP000001302"/>
    </source>
</evidence>
<evidence type="ECO:0000256" key="4">
    <source>
        <dbReference type="ARBA" id="ARBA00023098"/>
    </source>
</evidence>
<comment type="caution">
    <text evidence="5">Lacks conserved residue(s) required for the propagation of feature annotation.</text>
</comment>
<feature type="compositionally biased region" description="Low complexity" evidence="6">
    <location>
        <begin position="320"/>
        <end position="330"/>
    </location>
</feature>
<evidence type="ECO:0000256" key="1">
    <source>
        <dbReference type="ARBA" id="ARBA00006636"/>
    </source>
</evidence>
<feature type="region of interest" description="Disordered" evidence="6">
    <location>
        <begin position="320"/>
        <end position="342"/>
    </location>
</feature>
<evidence type="ECO:0000256" key="5">
    <source>
        <dbReference type="PROSITE-ProRule" id="PRU01161"/>
    </source>
</evidence>
<dbReference type="eggNOG" id="COG1752">
    <property type="taxonomic scope" value="Bacteria"/>
</dbReference>
<accession>E0TEI4</accession>
<sequence>MSASEPNTKRPKIGLALGSGAARGWAHVGVMRALDELGIEVDIYAGSSVGALVSAAHLLGIWERFLDWARSMSPASAVSLFGLNVRRGGFIDPTRAFAVFKEDDRPIEDLPKPWAAVATDLATGREVWLDQGSVLDACRASSAVPMVIQAAQYKLGNQERWLIDGGAANPVPVNVARALGADRVIAVDLNAVSVTLSRFDRPQTRAVIPVDAIETEGSGPLAAVRQAIGGARRDIAQRMALQRAVAQAEPQFFETAAATLDIVQAQLADARSKTDIADVRLAPDLSFASAAAFDQYEAFERLGYNAAMAQASSLLAMAASSPASDPPALAGRQEPLSGPSHS</sequence>
<dbReference type="InterPro" id="IPR001423">
    <property type="entry name" value="LysoPLipase_patatin_CS"/>
</dbReference>
<dbReference type="InterPro" id="IPR002641">
    <property type="entry name" value="PNPLA_dom"/>
</dbReference>
<keyword evidence="2 5" id="KW-0378">Hydrolase</keyword>
<dbReference type="OrthoDB" id="5290098at2"/>
<reference evidence="8 9" key="2">
    <citation type="journal article" date="2011" name="J. Bacteriol.">
        <title>Complete genome sequence of strain HTCC2503T of Parvularcula bermudensis, the type species of the order "Parvularculales" in the class Alphaproteobacteria.</title>
        <authorList>
            <person name="Oh H.M."/>
            <person name="Kang I."/>
            <person name="Vergin K.L."/>
            <person name="Kang D."/>
            <person name="Rhee K.H."/>
            <person name="Giovannoni S.J."/>
            <person name="Cho J.C."/>
        </authorList>
    </citation>
    <scope>NUCLEOTIDE SEQUENCE [LARGE SCALE GENOMIC DNA]</scope>
    <source>
        <strain evidence="9">ATCC BAA-594 / HTCC2503 / KCTC 12087</strain>
    </source>
</reference>
<keyword evidence="9" id="KW-1185">Reference proteome</keyword>
<dbReference type="EMBL" id="CP002156">
    <property type="protein sequence ID" value="ADM10456.1"/>
    <property type="molecule type" value="Genomic_DNA"/>
</dbReference>
<feature type="active site" description="Proton acceptor" evidence="5">
    <location>
        <position position="164"/>
    </location>
</feature>
<dbReference type="PANTHER" id="PTHR14226">
    <property type="entry name" value="NEUROPATHY TARGET ESTERASE/SWISS CHEESE D.MELANOGASTER"/>
    <property type="match status" value="1"/>
</dbReference>
<evidence type="ECO:0000256" key="6">
    <source>
        <dbReference type="SAM" id="MobiDB-lite"/>
    </source>
</evidence>
<dbReference type="STRING" id="314260.PB2503_12069"/>
<dbReference type="PROSITE" id="PS01237">
    <property type="entry name" value="UPF0028"/>
    <property type="match status" value="1"/>
</dbReference>
<dbReference type="PROSITE" id="PS51635">
    <property type="entry name" value="PNPLA"/>
    <property type="match status" value="1"/>
</dbReference>
<proteinExistence type="inferred from homology"/>
<dbReference type="AlphaFoldDB" id="E0TEI4"/>
<dbReference type="Proteomes" id="UP000001302">
    <property type="component" value="Chromosome"/>
</dbReference>
<evidence type="ECO:0000256" key="2">
    <source>
        <dbReference type="ARBA" id="ARBA00022801"/>
    </source>
</evidence>
<dbReference type="HOGENOM" id="CLU_047251_2_0_5"/>
<organism evidence="8 9">
    <name type="scientific">Parvularcula bermudensis (strain ATCC BAA-594 / HTCC2503 / KCTC 12087)</name>
    <dbReference type="NCBI Taxonomy" id="314260"/>
    <lineage>
        <taxon>Bacteria</taxon>
        <taxon>Pseudomonadati</taxon>
        <taxon>Pseudomonadota</taxon>
        <taxon>Alphaproteobacteria</taxon>
        <taxon>Parvularculales</taxon>
        <taxon>Parvularculaceae</taxon>
        <taxon>Parvularcula</taxon>
    </lineage>
</organism>
<dbReference type="InterPro" id="IPR016035">
    <property type="entry name" value="Acyl_Trfase/lysoPLipase"/>
</dbReference>
<comment type="similarity">
    <text evidence="1">Belongs to the NTE family.</text>
</comment>
<protein>
    <submittedName>
        <fullName evidence="8">Patatin</fullName>
    </submittedName>
</protein>
<feature type="short sequence motif" description="GXSXG" evidence="5">
    <location>
        <begin position="46"/>
        <end position="50"/>
    </location>
</feature>
<dbReference type="KEGG" id="pbr:PB2503_12069"/>
<dbReference type="PANTHER" id="PTHR14226:SF76">
    <property type="entry name" value="NTE FAMILY PROTEIN RSSA"/>
    <property type="match status" value="1"/>
</dbReference>
<dbReference type="GO" id="GO:0004622">
    <property type="term" value="F:phosphatidylcholine lysophospholipase activity"/>
    <property type="evidence" value="ECO:0007669"/>
    <property type="project" value="InterPro"/>
</dbReference>
<reference evidence="9" key="1">
    <citation type="submission" date="2010-08" db="EMBL/GenBank/DDBJ databases">
        <title>Genome sequence of Parvularcula bermudensis HTCC2503.</title>
        <authorList>
            <person name="Kang D.-M."/>
            <person name="Oh H.-M."/>
            <person name="Cho J.-C."/>
        </authorList>
    </citation>
    <scope>NUCLEOTIDE SEQUENCE [LARGE SCALE GENOMIC DNA]</scope>
    <source>
        <strain evidence="9">ATCC BAA-594 / HTCC2503 / KCTC 12087</strain>
    </source>
</reference>
<feature type="domain" description="PNPLA" evidence="7">
    <location>
        <begin position="15"/>
        <end position="177"/>
    </location>
</feature>